<dbReference type="InterPro" id="IPR045582">
    <property type="entry name" value="Trehalase-like_N"/>
</dbReference>
<evidence type="ECO:0000313" key="3">
    <source>
        <dbReference type="EMBL" id="SDY87362.1"/>
    </source>
</evidence>
<dbReference type="PANTHER" id="PTHR31616:SF0">
    <property type="entry name" value="GLUCAN 1,4-ALPHA-GLUCOSIDASE"/>
    <property type="match status" value="1"/>
</dbReference>
<evidence type="ECO:0000259" key="2">
    <source>
        <dbReference type="Pfam" id="PF19291"/>
    </source>
</evidence>
<dbReference type="EMBL" id="FNPF01000023">
    <property type="protein sequence ID" value="SDY87362.1"/>
    <property type="molecule type" value="Genomic_DNA"/>
</dbReference>
<dbReference type="Pfam" id="PF19291">
    <property type="entry name" value="TREH_N"/>
    <property type="match status" value="1"/>
</dbReference>
<evidence type="ECO:0000259" key="1">
    <source>
        <dbReference type="Pfam" id="PF00723"/>
    </source>
</evidence>
<dbReference type="PANTHER" id="PTHR31616">
    <property type="entry name" value="TREHALASE"/>
    <property type="match status" value="1"/>
</dbReference>
<evidence type="ECO:0000313" key="4">
    <source>
        <dbReference type="Proteomes" id="UP000199286"/>
    </source>
</evidence>
<dbReference type="GO" id="GO:0005975">
    <property type="term" value="P:carbohydrate metabolic process"/>
    <property type="evidence" value="ECO:0007669"/>
    <property type="project" value="InterPro"/>
</dbReference>
<accession>A0A1H3NEM1</accession>
<protein>
    <submittedName>
        <fullName evidence="3">Glucoamylase (Glucan-1,4-alpha-glucosidase), GH15 family</fullName>
    </submittedName>
</protein>
<dbReference type="SUPFAM" id="SSF48208">
    <property type="entry name" value="Six-hairpin glycosidases"/>
    <property type="match status" value="1"/>
</dbReference>
<dbReference type="RefSeq" id="WP_089885968.1">
    <property type="nucleotide sequence ID" value="NZ_FNPF01000023.1"/>
</dbReference>
<dbReference type="InterPro" id="IPR008928">
    <property type="entry name" value="6-hairpin_glycosidase_sf"/>
</dbReference>
<dbReference type="Pfam" id="PF00723">
    <property type="entry name" value="Glyco_hydro_15"/>
    <property type="match status" value="1"/>
</dbReference>
<feature type="domain" description="Trehalase-like N-terminal" evidence="2">
    <location>
        <begin position="21"/>
        <end position="154"/>
    </location>
</feature>
<feature type="domain" description="GH15-like" evidence="1">
    <location>
        <begin position="248"/>
        <end position="555"/>
    </location>
</feature>
<gene>
    <name evidence="3" type="ORF">SAMN05444340_12333</name>
</gene>
<sequence>MEQATPDIDEAHVHAPEGYPDIGSYAVLGDCRTAVLVDRMGRIEWACFPDFSSTAYFGALLDRKVGGAFSLFPVNPRRTHRRYLPGTPVLETEVETDTGTAVITEAMSALNAEDDYITPESEILRRVTVREGTVDVALRLEPRRGYGRAPMTMRGLGRIGWSFADGGRGFILRTDLDVGLTQRGAVLEGVTRLEAGETRHVSLAYVGKDPGVVQPLGAEADARLDATIRWWDEWSGRLQWAGPWREPAFRSALALKLLTHARSGAIVAAPTTSLPETSGGSRNWDYRYCWLRDASLTVRALVTMGCNNEAGAFFDWLLHATRKTHPHLRVLYDVYGQESVPERTLPHLEGWRGSQPVRVGNNAHDQLQLDGYGQIVSAAAEFLAGGGEIGRMQQRRIWEMGRIVSRVWKEPDAGIWEIRGQRRHYTHSKMLCWAALNCLVRLVEDGAFEGDAEPLRKQRTEIANFIEEECYHPERGYVAASDSDAPDASLLTLPKYGYVDANDPRFLRTFETIDRELRVGEALILRYPFGFDRLASEENAFFICSFWAVEALARMGRVEQAERRMEVLLEYGNDLGFFAEEAAAVSGEHLGNYPQAFSHVGLILAAEAISRASQGSPQ</sequence>
<keyword evidence="4" id="KW-1185">Reference proteome</keyword>
<dbReference type="Proteomes" id="UP000199286">
    <property type="component" value="Unassembled WGS sequence"/>
</dbReference>
<dbReference type="GO" id="GO:0004553">
    <property type="term" value="F:hydrolase activity, hydrolyzing O-glycosyl compounds"/>
    <property type="evidence" value="ECO:0007669"/>
    <property type="project" value="UniProtKB-ARBA"/>
</dbReference>
<dbReference type="InterPro" id="IPR012341">
    <property type="entry name" value="6hp_glycosidase-like_sf"/>
</dbReference>
<dbReference type="InterPro" id="IPR011613">
    <property type="entry name" value="GH15-like"/>
</dbReference>
<dbReference type="STRING" id="321339.SAMN05444340_12333"/>
<reference evidence="3 4" key="1">
    <citation type="submission" date="2016-10" db="EMBL/GenBank/DDBJ databases">
        <authorList>
            <person name="de Groot N.N."/>
        </authorList>
    </citation>
    <scope>NUCLEOTIDE SEQUENCE [LARGE SCALE GENOMIC DNA]</scope>
    <source>
        <strain evidence="3 4">DSM 26880</strain>
    </source>
</reference>
<proteinExistence type="predicted"/>
<name>A0A1H3NEM1_9RHOB</name>
<dbReference type="OrthoDB" id="3902805at2"/>
<dbReference type="AlphaFoldDB" id="A0A1H3NEM1"/>
<organism evidence="3 4">
    <name type="scientific">Citreimonas salinaria</name>
    <dbReference type="NCBI Taxonomy" id="321339"/>
    <lineage>
        <taxon>Bacteria</taxon>
        <taxon>Pseudomonadati</taxon>
        <taxon>Pseudomonadota</taxon>
        <taxon>Alphaproteobacteria</taxon>
        <taxon>Rhodobacterales</taxon>
        <taxon>Roseobacteraceae</taxon>
        <taxon>Citreimonas</taxon>
    </lineage>
</organism>
<dbReference type="Gene3D" id="1.50.10.10">
    <property type="match status" value="1"/>
</dbReference>